<dbReference type="Pfam" id="PF00104">
    <property type="entry name" value="Hormone_recep"/>
    <property type="match status" value="1"/>
</dbReference>
<keyword evidence="8" id="KW-0539">Nucleus</keyword>
<dbReference type="PANTHER" id="PTHR46011:SF6">
    <property type="entry name" value="HIGH ZINC ACTIVATED NUCLEAR RECEPTOR PROTEIN"/>
    <property type="match status" value="1"/>
</dbReference>
<dbReference type="PROSITE" id="PS51030">
    <property type="entry name" value="NUCLEAR_REC_DBD_2"/>
    <property type="match status" value="1"/>
</dbReference>
<dbReference type="SUPFAM" id="SSF48508">
    <property type="entry name" value="Nuclear receptor ligand-binding domain"/>
    <property type="match status" value="1"/>
</dbReference>
<keyword evidence="2" id="KW-0863">Zinc-finger</keyword>
<evidence type="ECO:0000259" key="9">
    <source>
        <dbReference type="PROSITE" id="PS51030"/>
    </source>
</evidence>
<dbReference type="SUPFAM" id="SSF57716">
    <property type="entry name" value="Glucocorticoid receptor-like (DNA-binding domain)"/>
    <property type="match status" value="1"/>
</dbReference>
<dbReference type="Gene3D" id="3.30.50.10">
    <property type="entry name" value="Erythroid Transcription Factor GATA-1, subunit A"/>
    <property type="match status" value="1"/>
</dbReference>
<keyword evidence="12" id="KW-1185">Reference proteome</keyword>
<evidence type="ECO:0000256" key="2">
    <source>
        <dbReference type="ARBA" id="ARBA00022771"/>
    </source>
</evidence>
<evidence type="ECO:0000256" key="8">
    <source>
        <dbReference type="ARBA" id="ARBA00023242"/>
    </source>
</evidence>
<dbReference type="PROSITE" id="PS51843">
    <property type="entry name" value="NR_LBD"/>
    <property type="match status" value="1"/>
</dbReference>
<keyword evidence="5" id="KW-0238">DNA-binding</keyword>
<evidence type="ECO:0000256" key="4">
    <source>
        <dbReference type="ARBA" id="ARBA00023015"/>
    </source>
</evidence>
<evidence type="ECO:0008006" key="13">
    <source>
        <dbReference type="Google" id="ProtNLM"/>
    </source>
</evidence>
<accession>A0AAV5T9N5</accession>
<evidence type="ECO:0000313" key="11">
    <source>
        <dbReference type="EMBL" id="GMS92029.1"/>
    </source>
</evidence>
<dbReference type="GO" id="GO:0003700">
    <property type="term" value="F:DNA-binding transcription factor activity"/>
    <property type="evidence" value="ECO:0007669"/>
    <property type="project" value="InterPro"/>
</dbReference>
<reference evidence="11" key="1">
    <citation type="submission" date="2023-10" db="EMBL/GenBank/DDBJ databases">
        <title>Genome assembly of Pristionchus species.</title>
        <authorList>
            <person name="Yoshida K."/>
            <person name="Sommer R.J."/>
        </authorList>
    </citation>
    <scope>NUCLEOTIDE SEQUENCE</scope>
    <source>
        <strain evidence="11">RS0144</strain>
    </source>
</reference>
<keyword evidence="4" id="KW-0805">Transcription regulation</keyword>
<dbReference type="InterPro" id="IPR035500">
    <property type="entry name" value="NHR-like_dom_sf"/>
</dbReference>
<protein>
    <recommendedName>
        <fullName evidence="13">Nuclear receptor</fullName>
    </recommendedName>
</protein>
<gene>
    <name evidence="11" type="ORF">PENTCL1PPCAC_14204</name>
</gene>
<feature type="non-terminal residue" evidence="11">
    <location>
        <position position="1"/>
    </location>
</feature>
<dbReference type="GO" id="GO:0008270">
    <property type="term" value="F:zinc ion binding"/>
    <property type="evidence" value="ECO:0007669"/>
    <property type="project" value="UniProtKB-KW"/>
</dbReference>
<evidence type="ECO:0000256" key="1">
    <source>
        <dbReference type="ARBA" id="ARBA00022723"/>
    </source>
</evidence>
<organism evidence="11 12">
    <name type="scientific">Pristionchus entomophagus</name>
    <dbReference type="NCBI Taxonomy" id="358040"/>
    <lineage>
        <taxon>Eukaryota</taxon>
        <taxon>Metazoa</taxon>
        <taxon>Ecdysozoa</taxon>
        <taxon>Nematoda</taxon>
        <taxon>Chromadorea</taxon>
        <taxon>Rhabditida</taxon>
        <taxon>Rhabditina</taxon>
        <taxon>Diplogasteromorpha</taxon>
        <taxon>Diplogasteroidea</taxon>
        <taxon>Neodiplogasteridae</taxon>
        <taxon>Pristionchus</taxon>
    </lineage>
</organism>
<feature type="domain" description="NR LBD" evidence="10">
    <location>
        <begin position="124"/>
        <end position="370"/>
    </location>
</feature>
<dbReference type="Proteomes" id="UP001432027">
    <property type="component" value="Unassembled WGS sequence"/>
</dbReference>
<evidence type="ECO:0000256" key="3">
    <source>
        <dbReference type="ARBA" id="ARBA00022833"/>
    </source>
</evidence>
<proteinExistence type="predicted"/>
<dbReference type="SMART" id="SM00399">
    <property type="entry name" value="ZnF_C4"/>
    <property type="match status" value="1"/>
</dbReference>
<keyword evidence="7" id="KW-0675">Receptor</keyword>
<dbReference type="Pfam" id="PF00105">
    <property type="entry name" value="zf-C4"/>
    <property type="match status" value="1"/>
</dbReference>
<keyword evidence="3" id="KW-0862">Zinc</keyword>
<comment type="caution">
    <text evidence="11">The sequence shown here is derived from an EMBL/GenBank/DDBJ whole genome shotgun (WGS) entry which is preliminary data.</text>
</comment>
<dbReference type="PANTHER" id="PTHR46011">
    <property type="entry name" value="NUCLEAR HORMONE RECEPTOR FAMILY MEMBER NHR-86-RELATED"/>
    <property type="match status" value="1"/>
</dbReference>
<dbReference type="InterPro" id="IPR013088">
    <property type="entry name" value="Znf_NHR/GATA"/>
</dbReference>
<evidence type="ECO:0000256" key="7">
    <source>
        <dbReference type="ARBA" id="ARBA00023170"/>
    </source>
</evidence>
<keyword evidence="6" id="KW-0804">Transcription</keyword>
<dbReference type="SMART" id="SM00430">
    <property type="entry name" value="HOLI"/>
    <property type="match status" value="1"/>
</dbReference>
<evidence type="ECO:0000313" key="12">
    <source>
        <dbReference type="Proteomes" id="UP001432027"/>
    </source>
</evidence>
<name>A0AAV5T9N5_9BILA</name>
<evidence type="ECO:0000256" key="5">
    <source>
        <dbReference type="ARBA" id="ARBA00023125"/>
    </source>
</evidence>
<sequence length="370" mass="43028">NQIRLAAMPAKGMSRQCDRDCIVCGKTTRIAHFGIEYCRACAVFYRRAKRGNDYSCRSSTGLCTTGKGLNCKRCRYDRLVILLSRSEPVQIVKDSHEPSPSIETVAIPLKTDRTFLERVRTHYNTMCFTRLSSELNARSNPPHPLKINLEKGPFHPADFASLIRSVRVMLTAALEFGRTTFREFAELTESERWTLATTFFYRFRVFEGCYRANKYFPTEPNMYFISYSLYCPFPMNEHFLSTAPPEADVIGAVEFWKKSEMVEYLSSAREVIARVKPSDEEYIVVLVLMFWTYGDVSTGDNISRICEKYRGIIQKELHAYYRDELGLENYAARMGELMMLTQMFEKTKDLKEQFEVMRLFNIMTDDNFVY</sequence>
<evidence type="ECO:0000259" key="10">
    <source>
        <dbReference type="PROSITE" id="PS51843"/>
    </source>
</evidence>
<dbReference type="GO" id="GO:0043565">
    <property type="term" value="F:sequence-specific DNA binding"/>
    <property type="evidence" value="ECO:0007669"/>
    <property type="project" value="InterPro"/>
</dbReference>
<feature type="non-terminal residue" evidence="11">
    <location>
        <position position="370"/>
    </location>
</feature>
<keyword evidence="1" id="KW-0479">Metal-binding</keyword>
<evidence type="ECO:0000256" key="6">
    <source>
        <dbReference type="ARBA" id="ARBA00023163"/>
    </source>
</evidence>
<dbReference type="GO" id="GO:0005634">
    <property type="term" value="C:nucleus"/>
    <property type="evidence" value="ECO:0007669"/>
    <property type="project" value="TreeGrafter"/>
</dbReference>
<dbReference type="EMBL" id="BTSX01000004">
    <property type="protein sequence ID" value="GMS92029.1"/>
    <property type="molecule type" value="Genomic_DNA"/>
</dbReference>
<dbReference type="InterPro" id="IPR000536">
    <property type="entry name" value="Nucl_hrmn_rcpt_lig-bd"/>
</dbReference>
<dbReference type="AlphaFoldDB" id="A0AAV5T9N5"/>
<feature type="domain" description="Nuclear receptor" evidence="9">
    <location>
        <begin position="18"/>
        <end position="91"/>
    </location>
</feature>
<dbReference type="InterPro" id="IPR001628">
    <property type="entry name" value="Znf_hrmn_rcpt"/>
</dbReference>
<dbReference type="Gene3D" id="1.10.565.10">
    <property type="entry name" value="Retinoid X Receptor"/>
    <property type="match status" value="1"/>
</dbReference>